<keyword evidence="2" id="KW-1185">Reference proteome</keyword>
<protein>
    <submittedName>
        <fullName evidence="1">CLUMA_CG007391, isoform A</fullName>
    </submittedName>
</protein>
<evidence type="ECO:0000313" key="1">
    <source>
        <dbReference type="EMBL" id="CRK93864.1"/>
    </source>
</evidence>
<dbReference type="Proteomes" id="UP000183832">
    <property type="component" value="Unassembled WGS sequence"/>
</dbReference>
<name>A0A1J1I0K3_9DIPT</name>
<organism evidence="1 2">
    <name type="scientific">Clunio marinus</name>
    <dbReference type="NCBI Taxonomy" id="568069"/>
    <lineage>
        <taxon>Eukaryota</taxon>
        <taxon>Metazoa</taxon>
        <taxon>Ecdysozoa</taxon>
        <taxon>Arthropoda</taxon>
        <taxon>Hexapoda</taxon>
        <taxon>Insecta</taxon>
        <taxon>Pterygota</taxon>
        <taxon>Neoptera</taxon>
        <taxon>Endopterygota</taxon>
        <taxon>Diptera</taxon>
        <taxon>Nematocera</taxon>
        <taxon>Chironomoidea</taxon>
        <taxon>Chironomidae</taxon>
        <taxon>Clunio</taxon>
    </lineage>
</organism>
<accession>A0A1J1I0K3</accession>
<gene>
    <name evidence="1" type="ORF">CLUMA_CG007391</name>
</gene>
<proteinExistence type="predicted"/>
<evidence type="ECO:0000313" key="2">
    <source>
        <dbReference type="Proteomes" id="UP000183832"/>
    </source>
</evidence>
<reference evidence="1 2" key="1">
    <citation type="submission" date="2015-04" db="EMBL/GenBank/DDBJ databases">
        <authorList>
            <person name="Syromyatnikov M.Y."/>
            <person name="Popov V.N."/>
        </authorList>
    </citation>
    <scope>NUCLEOTIDE SEQUENCE [LARGE SCALE GENOMIC DNA]</scope>
</reference>
<sequence length="93" mass="10854">MTPLSAVDLLRNILHSSCKVYLGLLEISLKHTKLIQVFKETCCDENQRFLRVFLFSALLPTLEFKALNVYLWWQPLNGISHRHVPDILKMCKI</sequence>
<dbReference type="EMBL" id="CVRI01000038">
    <property type="protein sequence ID" value="CRK93864.1"/>
    <property type="molecule type" value="Genomic_DNA"/>
</dbReference>
<dbReference type="AlphaFoldDB" id="A0A1J1I0K3"/>